<evidence type="ECO:0000313" key="2">
    <source>
        <dbReference type="Proteomes" id="UP001364890"/>
    </source>
</evidence>
<proteinExistence type="predicted"/>
<dbReference type="Proteomes" id="UP001364890">
    <property type="component" value="Unassembled WGS sequence"/>
</dbReference>
<evidence type="ECO:0000313" key="1">
    <source>
        <dbReference type="EMBL" id="MEI4771643.1"/>
    </source>
</evidence>
<organism evidence="1 2">
    <name type="scientific">Psychrobacillus mangrovi</name>
    <dbReference type="NCBI Taxonomy" id="3117745"/>
    <lineage>
        <taxon>Bacteria</taxon>
        <taxon>Bacillati</taxon>
        <taxon>Bacillota</taxon>
        <taxon>Bacilli</taxon>
        <taxon>Bacillales</taxon>
        <taxon>Bacillaceae</taxon>
        <taxon>Psychrobacillus</taxon>
    </lineage>
</organism>
<keyword evidence="2" id="KW-1185">Reference proteome</keyword>
<name>A0ABU8F9F4_9BACI</name>
<accession>A0ABU8F9F4</accession>
<reference evidence="1 2" key="1">
    <citation type="submission" date="2024-01" db="EMBL/GenBank/DDBJ databases">
        <title>Seven novel Bacillus-like species.</title>
        <authorList>
            <person name="Liu G."/>
        </authorList>
    </citation>
    <scope>NUCLEOTIDE SEQUENCE [LARGE SCALE GENOMIC DNA]</scope>
    <source>
        <strain evidence="1 2">FJAT-51614</strain>
    </source>
</reference>
<gene>
    <name evidence="1" type="ORF">WAX74_18630</name>
</gene>
<protein>
    <submittedName>
        <fullName evidence="1">Uncharacterized protein</fullName>
    </submittedName>
</protein>
<sequence>MKLILEDRSFINLYMVGKILEVYFNFSSSINEYFSCSDDYQESFTFTGTVEEILVKEEMLGMKEYGGVDEGRKEGNVYEIPVGDVERYSLGQFF</sequence>
<comment type="caution">
    <text evidence="1">The sequence shown here is derived from an EMBL/GenBank/DDBJ whole genome shotgun (WGS) entry which is preliminary data.</text>
</comment>
<dbReference type="EMBL" id="JBAWSY010000024">
    <property type="protein sequence ID" value="MEI4771643.1"/>
    <property type="molecule type" value="Genomic_DNA"/>
</dbReference>